<reference evidence="6 7" key="1">
    <citation type="submission" date="2016-12" db="EMBL/GenBank/DDBJ databases">
        <title>Candidatus Reconcilibacillus cellulovorans genome.</title>
        <authorList>
            <person name="Kolinko S."/>
            <person name="Wu Y.-W."/>
            <person name="Tachea F."/>
            <person name="Denzel E."/>
            <person name="Hiras J."/>
            <person name="Baecker N."/>
            <person name="Chan L.J."/>
            <person name="Eichorst S.A."/>
            <person name="Frey D."/>
            <person name="Adams P.D."/>
            <person name="Pray T."/>
            <person name="Tanjore D."/>
            <person name="Petzold C.J."/>
            <person name="Gladden J.M."/>
            <person name="Simmons B.A."/>
            <person name="Singer S.W."/>
        </authorList>
    </citation>
    <scope>NUCLEOTIDE SEQUENCE [LARGE SCALE GENOMIC DNA]</scope>
    <source>
        <strain evidence="6">JTherm</strain>
    </source>
</reference>
<evidence type="ECO:0000256" key="3">
    <source>
        <dbReference type="ARBA" id="ARBA00023163"/>
    </source>
</evidence>
<dbReference type="EMBL" id="MOXJ01000014">
    <property type="protein sequence ID" value="PDO10448.1"/>
    <property type="molecule type" value="Genomic_DNA"/>
</dbReference>
<sequence length="200" mass="22375">MKREAKKLATRQRLLDSARELFAKQGFEATTVEQIAARAGVAKGTFFNYFERKEAVLYNLHIAWAHEEIERLSAEPGPVLPRLENMLHEIVNRIYGAKPLARAFFQGAVGGGKPTERFAEQIRLLVSSLSKVFEEARRRGEIDSQLSPSAVARFAVETFYGVLVLWAVEDRDDLEKRLSTAFCLMTRAIAAADKTGGNDS</sequence>
<organism evidence="6 7">
    <name type="scientific">Candidatus Reconcilbacillus cellulovorans</name>
    <dbReference type="NCBI Taxonomy" id="1906605"/>
    <lineage>
        <taxon>Bacteria</taxon>
        <taxon>Bacillati</taxon>
        <taxon>Bacillota</taxon>
        <taxon>Bacilli</taxon>
        <taxon>Bacillales</taxon>
        <taxon>Paenibacillaceae</taxon>
        <taxon>Candidatus Reconcilbacillus</taxon>
    </lineage>
</organism>
<evidence type="ECO:0000256" key="4">
    <source>
        <dbReference type="PROSITE-ProRule" id="PRU00335"/>
    </source>
</evidence>
<comment type="caution">
    <text evidence="6">The sequence shown here is derived from an EMBL/GenBank/DDBJ whole genome shotgun (WGS) entry which is preliminary data.</text>
</comment>
<dbReference type="InterPro" id="IPR050109">
    <property type="entry name" value="HTH-type_TetR-like_transc_reg"/>
</dbReference>
<evidence type="ECO:0000313" key="6">
    <source>
        <dbReference type="EMBL" id="PDO10448.1"/>
    </source>
</evidence>
<dbReference type="InterPro" id="IPR001647">
    <property type="entry name" value="HTH_TetR"/>
</dbReference>
<dbReference type="PANTHER" id="PTHR30055">
    <property type="entry name" value="HTH-TYPE TRANSCRIPTIONAL REGULATOR RUTR"/>
    <property type="match status" value="1"/>
</dbReference>
<accession>A0A2A6DZF8</accession>
<gene>
    <name evidence="6" type="ORF">BLM47_06855</name>
</gene>
<dbReference type="Proteomes" id="UP000243688">
    <property type="component" value="Unassembled WGS sequence"/>
</dbReference>
<dbReference type="InterPro" id="IPR036271">
    <property type="entry name" value="Tet_transcr_reg_TetR-rel_C_sf"/>
</dbReference>
<dbReference type="GO" id="GO:0000976">
    <property type="term" value="F:transcription cis-regulatory region binding"/>
    <property type="evidence" value="ECO:0007669"/>
    <property type="project" value="TreeGrafter"/>
</dbReference>
<dbReference type="SUPFAM" id="SSF48498">
    <property type="entry name" value="Tetracyclin repressor-like, C-terminal domain"/>
    <property type="match status" value="1"/>
</dbReference>
<keyword evidence="1" id="KW-0805">Transcription regulation</keyword>
<keyword evidence="2 4" id="KW-0238">DNA-binding</keyword>
<evidence type="ECO:0000313" key="7">
    <source>
        <dbReference type="Proteomes" id="UP000243688"/>
    </source>
</evidence>
<dbReference type="Gene3D" id="1.10.357.10">
    <property type="entry name" value="Tetracycline Repressor, domain 2"/>
    <property type="match status" value="1"/>
</dbReference>
<dbReference type="PRINTS" id="PR00455">
    <property type="entry name" value="HTHTETR"/>
</dbReference>
<dbReference type="PANTHER" id="PTHR30055:SF234">
    <property type="entry name" value="HTH-TYPE TRANSCRIPTIONAL REGULATOR BETI"/>
    <property type="match status" value="1"/>
</dbReference>
<dbReference type="InterPro" id="IPR009057">
    <property type="entry name" value="Homeodomain-like_sf"/>
</dbReference>
<name>A0A2A6DZF8_9BACL</name>
<evidence type="ECO:0000256" key="2">
    <source>
        <dbReference type="ARBA" id="ARBA00023125"/>
    </source>
</evidence>
<dbReference type="GO" id="GO:0003700">
    <property type="term" value="F:DNA-binding transcription factor activity"/>
    <property type="evidence" value="ECO:0007669"/>
    <property type="project" value="TreeGrafter"/>
</dbReference>
<dbReference type="AlphaFoldDB" id="A0A2A6DZF8"/>
<feature type="domain" description="HTH tetR-type" evidence="5">
    <location>
        <begin position="8"/>
        <end position="68"/>
    </location>
</feature>
<dbReference type="Pfam" id="PF00440">
    <property type="entry name" value="TetR_N"/>
    <property type="match status" value="1"/>
</dbReference>
<feature type="DNA-binding region" description="H-T-H motif" evidence="4">
    <location>
        <begin position="31"/>
        <end position="50"/>
    </location>
</feature>
<dbReference type="SUPFAM" id="SSF46689">
    <property type="entry name" value="Homeodomain-like"/>
    <property type="match status" value="1"/>
</dbReference>
<evidence type="ECO:0000259" key="5">
    <source>
        <dbReference type="PROSITE" id="PS50977"/>
    </source>
</evidence>
<evidence type="ECO:0000256" key="1">
    <source>
        <dbReference type="ARBA" id="ARBA00023015"/>
    </source>
</evidence>
<protein>
    <recommendedName>
        <fullName evidence="5">HTH tetR-type domain-containing protein</fullName>
    </recommendedName>
</protein>
<proteinExistence type="predicted"/>
<dbReference type="PROSITE" id="PS50977">
    <property type="entry name" value="HTH_TETR_2"/>
    <property type="match status" value="1"/>
</dbReference>
<keyword evidence="3" id="KW-0804">Transcription</keyword>